<organism evidence="1 2">
    <name type="scientific">Pseudoxanthomonas broegbernensis</name>
    <dbReference type="NCBI Taxonomy" id="83619"/>
    <lineage>
        <taxon>Bacteria</taxon>
        <taxon>Pseudomonadati</taxon>
        <taxon>Pseudomonadota</taxon>
        <taxon>Gammaproteobacteria</taxon>
        <taxon>Lysobacterales</taxon>
        <taxon>Lysobacteraceae</taxon>
        <taxon>Pseudoxanthomonas</taxon>
    </lineage>
</organism>
<dbReference type="PANTHER" id="PTHR32305">
    <property type="match status" value="1"/>
</dbReference>
<name>A0A7V8GJU4_9GAMM</name>
<gene>
    <name evidence="1" type="ORF">B1992_15020</name>
</gene>
<dbReference type="InterPro" id="IPR050708">
    <property type="entry name" value="T6SS_VgrG/RHS"/>
</dbReference>
<evidence type="ECO:0008006" key="3">
    <source>
        <dbReference type="Google" id="ProtNLM"/>
    </source>
</evidence>
<comment type="caution">
    <text evidence="1">The sequence shown here is derived from an EMBL/GenBank/DDBJ whole genome shotgun (WGS) entry which is preliminary data.</text>
</comment>
<dbReference type="EMBL" id="MWIP01000034">
    <property type="protein sequence ID" value="KAF1684522.1"/>
    <property type="molecule type" value="Genomic_DNA"/>
</dbReference>
<dbReference type="Proteomes" id="UP000462066">
    <property type="component" value="Unassembled WGS sequence"/>
</dbReference>
<evidence type="ECO:0000313" key="1">
    <source>
        <dbReference type="EMBL" id="KAF1684522.1"/>
    </source>
</evidence>
<dbReference type="NCBIfam" id="TIGR03696">
    <property type="entry name" value="Rhs_assc_core"/>
    <property type="match status" value="1"/>
</dbReference>
<sequence length="242" mass="26674">MVRGTTLYYIHGDHLGRPEIVTSTGKAVVWRASNYGWDRAVTVDSIGGLNIGFPGQYHDQESNLWYNMNRYYDARLGAYTQADPIGLAGGLNPYAYARGNPVSYTDPLGLKANSASATGAVADCLQKIFGIESVADIKIFTRKTRLGGRAIANVNQISLPRGLTPQEFLADTSSSGRWWVLHEYAHVVNQFNNGVTRADYVAHHASVGFNPERNKYEIEADDFANLNLEAYTKCLEASKCTK</sequence>
<dbReference type="InterPro" id="IPR022385">
    <property type="entry name" value="Rhs_assc_core"/>
</dbReference>
<evidence type="ECO:0000313" key="2">
    <source>
        <dbReference type="Proteomes" id="UP000462066"/>
    </source>
</evidence>
<keyword evidence="2" id="KW-1185">Reference proteome</keyword>
<dbReference type="PANTHER" id="PTHR32305:SF15">
    <property type="entry name" value="PROTEIN RHSA-RELATED"/>
    <property type="match status" value="1"/>
</dbReference>
<accession>A0A7V8GJU4</accession>
<dbReference type="Gene3D" id="2.180.10.10">
    <property type="entry name" value="RHS repeat-associated core"/>
    <property type="match status" value="1"/>
</dbReference>
<reference evidence="1 2" key="1">
    <citation type="submission" date="2017-10" db="EMBL/GenBank/DDBJ databases">
        <title>Whole genome sequencing of Pseudoxanthomonas broegbernensis DSM 12573(T).</title>
        <authorList>
            <person name="Kumar S."/>
            <person name="Bansal K."/>
            <person name="Kaur A."/>
            <person name="Patil P."/>
            <person name="Sharma S."/>
            <person name="Patil P.B."/>
        </authorList>
    </citation>
    <scope>NUCLEOTIDE SEQUENCE [LARGE SCALE GENOMIC DNA]</scope>
    <source>
        <strain evidence="1 2">DSM 12573</strain>
    </source>
</reference>
<proteinExistence type="predicted"/>
<protein>
    <recommendedName>
        <fullName evidence="3">RHS repeat-associated core domain-containing protein</fullName>
    </recommendedName>
</protein>
<dbReference type="AlphaFoldDB" id="A0A7V8GJU4"/>
<dbReference type="PRINTS" id="PR00394">
    <property type="entry name" value="RHSPROTEIN"/>
</dbReference>